<proteinExistence type="predicted"/>
<sequence length="115" mass="13342">MYYSPYPFYYRYPVNTYPPVDTTLFQQSLQTYPSLLEKGRDVVQHFTTSSVRMQQLMTAAQAGQDEEVDRIMQEVAGPFDVRTTYTPMSVTFTISINQANAAPQCCRLQMYLRWG</sequence>
<organism evidence="1 2">
    <name type="scientific">Salipaludibacillus agaradhaerens</name>
    <name type="common">Bacillus agaradhaerens</name>
    <dbReference type="NCBI Taxonomy" id="76935"/>
    <lineage>
        <taxon>Bacteria</taxon>
        <taxon>Bacillati</taxon>
        <taxon>Bacillota</taxon>
        <taxon>Bacilli</taxon>
        <taxon>Bacillales</taxon>
        <taxon>Bacillaceae</taxon>
    </lineage>
</organism>
<dbReference type="Pfam" id="PF26344">
    <property type="entry name" value="YuzC"/>
    <property type="match status" value="1"/>
</dbReference>
<gene>
    <name evidence="1" type="ORF">HXA33_15595</name>
</gene>
<accession>A0A9Q4B468</accession>
<protein>
    <submittedName>
        <fullName evidence="1">Uncharacterized protein</fullName>
    </submittedName>
</protein>
<comment type="caution">
    <text evidence="1">The sequence shown here is derived from an EMBL/GenBank/DDBJ whole genome shotgun (WGS) entry which is preliminary data.</text>
</comment>
<evidence type="ECO:0000313" key="1">
    <source>
        <dbReference type="EMBL" id="MCR6097961.1"/>
    </source>
</evidence>
<dbReference type="InterPro" id="IPR058870">
    <property type="entry name" value="YuzC"/>
</dbReference>
<dbReference type="AlphaFoldDB" id="A0A9Q4B468"/>
<dbReference type="EMBL" id="JABXYM010000001">
    <property type="protein sequence ID" value="MCR6097961.1"/>
    <property type="molecule type" value="Genomic_DNA"/>
</dbReference>
<dbReference type="OrthoDB" id="2615349at2"/>
<evidence type="ECO:0000313" key="2">
    <source>
        <dbReference type="Proteomes" id="UP001057753"/>
    </source>
</evidence>
<name>A0A9Q4B468_SALAG</name>
<dbReference type="RefSeq" id="WP_078578178.1">
    <property type="nucleotide sequence ID" value="NZ_JABXYM010000001.1"/>
</dbReference>
<dbReference type="Proteomes" id="UP001057753">
    <property type="component" value="Unassembled WGS sequence"/>
</dbReference>
<reference evidence="1" key="1">
    <citation type="submission" date="2020-06" db="EMBL/GenBank/DDBJ databases">
        <title>Insight into the genomes of haloalkaliphilic bacilli from Kenyan soda lakes.</title>
        <authorList>
            <person name="Mwirichia R."/>
            <person name="Villamizar G.C."/>
            <person name="Poehlein A."/>
            <person name="Mugweru J."/>
            <person name="Kipnyargis A."/>
            <person name="Kiplimo D."/>
            <person name="Orwa P."/>
            <person name="Daniel R."/>
        </authorList>
    </citation>
    <scope>NUCLEOTIDE SEQUENCE</scope>
    <source>
        <strain evidence="1">B1096_S55</strain>
    </source>
</reference>
<keyword evidence="2" id="KW-1185">Reference proteome</keyword>